<name>A0A195EUN9_9HYME</name>
<accession>A0A195EUN9</accession>
<evidence type="ECO:0000313" key="2">
    <source>
        <dbReference type="Proteomes" id="UP000078541"/>
    </source>
</evidence>
<organism evidence="1 2">
    <name type="scientific">Trachymyrmex septentrionalis</name>
    <dbReference type="NCBI Taxonomy" id="34720"/>
    <lineage>
        <taxon>Eukaryota</taxon>
        <taxon>Metazoa</taxon>
        <taxon>Ecdysozoa</taxon>
        <taxon>Arthropoda</taxon>
        <taxon>Hexapoda</taxon>
        <taxon>Insecta</taxon>
        <taxon>Pterygota</taxon>
        <taxon>Neoptera</taxon>
        <taxon>Endopterygota</taxon>
        <taxon>Hymenoptera</taxon>
        <taxon>Apocrita</taxon>
        <taxon>Aculeata</taxon>
        <taxon>Formicoidea</taxon>
        <taxon>Formicidae</taxon>
        <taxon>Myrmicinae</taxon>
        <taxon>Trachymyrmex</taxon>
    </lineage>
</organism>
<protein>
    <submittedName>
        <fullName evidence="1">Uncharacterized protein</fullName>
    </submittedName>
</protein>
<dbReference type="EMBL" id="KQ981958">
    <property type="protein sequence ID" value="KYN31963.1"/>
    <property type="molecule type" value="Genomic_DNA"/>
</dbReference>
<proteinExistence type="predicted"/>
<dbReference type="AlphaFoldDB" id="A0A195EUN9"/>
<dbReference type="Proteomes" id="UP000078541">
    <property type="component" value="Unassembled WGS sequence"/>
</dbReference>
<reference evidence="1 2" key="1">
    <citation type="submission" date="2016-03" db="EMBL/GenBank/DDBJ databases">
        <title>Trachymyrmex septentrionalis WGS genome.</title>
        <authorList>
            <person name="Nygaard S."/>
            <person name="Hu H."/>
            <person name="Boomsma J."/>
            <person name="Zhang G."/>
        </authorList>
    </citation>
    <scope>NUCLEOTIDE SEQUENCE [LARGE SCALE GENOMIC DNA]</scope>
    <source>
        <strain evidence="1">Tsep2-gDNA-1</strain>
        <tissue evidence="1">Whole body</tissue>
    </source>
</reference>
<sequence length="74" mass="8515">MAAKDYEGTATAAVSNFQRYYYFNPLSLRQGAASQQRYKISLPVIDFIRVTTKSIVKAERKRGRPPRSESRGWE</sequence>
<gene>
    <name evidence="1" type="ORF">ALC56_13716</name>
</gene>
<keyword evidence="2" id="KW-1185">Reference proteome</keyword>
<evidence type="ECO:0000313" key="1">
    <source>
        <dbReference type="EMBL" id="KYN31963.1"/>
    </source>
</evidence>